<organism evidence="1 2">
    <name type="scientific">Candidatus Thiomargarita nelsonii</name>
    <dbReference type="NCBI Taxonomy" id="1003181"/>
    <lineage>
        <taxon>Bacteria</taxon>
        <taxon>Pseudomonadati</taxon>
        <taxon>Pseudomonadota</taxon>
        <taxon>Gammaproteobacteria</taxon>
        <taxon>Thiotrichales</taxon>
        <taxon>Thiotrichaceae</taxon>
        <taxon>Thiomargarita</taxon>
    </lineage>
</organism>
<dbReference type="Proteomes" id="UP000076962">
    <property type="component" value="Unassembled WGS sequence"/>
</dbReference>
<keyword evidence="2" id="KW-1185">Reference proteome</keyword>
<evidence type="ECO:0000313" key="2">
    <source>
        <dbReference type="Proteomes" id="UP000076962"/>
    </source>
</evidence>
<reference evidence="1 2" key="1">
    <citation type="submission" date="2016-05" db="EMBL/GenBank/DDBJ databases">
        <title>Single-cell genome of chain-forming Candidatus Thiomargarita nelsonii and comparison to other large sulfur-oxidizing bacteria.</title>
        <authorList>
            <person name="Winkel M."/>
            <person name="Salman V."/>
            <person name="Woyke T."/>
            <person name="Schulz-Vogt H."/>
            <person name="Richter M."/>
            <person name="Flood B."/>
            <person name="Bailey J."/>
            <person name="Amann R."/>
            <person name="Mussmann M."/>
        </authorList>
    </citation>
    <scope>NUCLEOTIDE SEQUENCE [LARGE SCALE GENOMIC DNA]</scope>
    <source>
        <strain evidence="1 2">THI036</strain>
    </source>
</reference>
<dbReference type="AlphaFoldDB" id="A0A176S7U4"/>
<comment type="caution">
    <text evidence="1">The sequence shown here is derived from an EMBL/GenBank/DDBJ whole genome shotgun (WGS) entry which is preliminary data.</text>
</comment>
<gene>
    <name evidence="1" type="ORF">THIOM_000157</name>
</gene>
<dbReference type="EMBL" id="LUTY01000059">
    <property type="protein sequence ID" value="OAD23994.1"/>
    <property type="molecule type" value="Genomic_DNA"/>
</dbReference>
<sequence>MIACPNSVIPLLLPRETASCCKEVATRASPKSIIFTLKPDSVCLNNKLAGFKSR</sequence>
<accession>A0A176S7U4</accession>
<evidence type="ECO:0000313" key="1">
    <source>
        <dbReference type="EMBL" id="OAD23994.1"/>
    </source>
</evidence>
<proteinExistence type="predicted"/>
<protein>
    <submittedName>
        <fullName evidence="1">Uncharacterized protein</fullName>
    </submittedName>
</protein>
<name>A0A176S7U4_9GAMM</name>